<dbReference type="PANTHER" id="PTHR11711">
    <property type="entry name" value="ADP RIBOSYLATION FACTOR-RELATED"/>
    <property type="match status" value="1"/>
</dbReference>
<feature type="binding site" evidence="3">
    <location>
        <begin position="150"/>
        <end position="153"/>
    </location>
    <ligand>
        <name>GTP</name>
        <dbReference type="ChEBI" id="CHEBI:37565"/>
    </ligand>
</feature>
<dbReference type="Gene3D" id="3.40.50.300">
    <property type="entry name" value="P-loop containing nucleotide triphosphate hydrolases"/>
    <property type="match status" value="1"/>
</dbReference>
<protein>
    <submittedName>
        <fullName evidence="5">Adp-ribosylation factor</fullName>
    </submittedName>
</protein>
<dbReference type="InterPro" id="IPR005225">
    <property type="entry name" value="Small_GTP-bd"/>
</dbReference>
<keyword evidence="6" id="KW-1185">Reference proteome</keyword>
<name>A0A3A2Z8N8_9EURO</name>
<dbReference type="NCBIfam" id="TIGR00231">
    <property type="entry name" value="small_GTP"/>
    <property type="match status" value="1"/>
</dbReference>
<dbReference type="GO" id="GO:0003924">
    <property type="term" value="F:GTPase activity"/>
    <property type="evidence" value="ECO:0007669"/>
    <property type="project" value="InterPro"/>
</dbReference>
<dbReference type="PROSITE" id="PS51417">
    <property type="entry name" value="ARF"/>
    <property type="match status" value="1"/>
</dbReference>
<keyword evidence="4" id="KW-0479">Metal-binding</keyword>
<evidence type="ECO:0000256" key="4">
    <source>
        <dbReference type="PIRSR" id="PIRSR606689-2"/>
    </source>
</evidence>
<sequence>MGGQVSKMMGKIFGTKEMRILMLGLDAAGKTSKNSSRRARHAPAGHRLIYPPFTAILYKLKLTNQDVTTIPTVGFNVESVTYKNVKFNVWDVGGQDKIRPLWRHYYSGTQGLIFVVDSSDTARLDEARSELHKIINDREMKDALLLVFANKQDIGGHLSPEEITNALQLTKLKDKLWYVAPSVATEGTGIFEGLAWLSNNVKTASPK</sequence>
<dbReference type="InterPro" id="IPR027417">
    <property type="entry name" value="P-loop_NTPase"/>
</dbReference>
<dbReference type="AlphaFoldDB" id="A0A3A2Z8N8"/>
<dbReference type="GO" id="GO:0005525">
    <property type="term" value="F:GTP binding"/>
    <property type="evidence" value="ECO:0007669"/>
    <property type="project" value="UniProtKB-KW"/>
</dbReference>
<proteinExistence type="predicted"/>
<dbReference type="EMBL" id="MVGC01000402">
    <property type="protein sequence ID" value="RJE19469.1"/>
    <property type="molecule type" value="Genomic_DNA"/>
</dbReference>
<dbReference type="Proteomes" id="UP000266188">
    <property type="component" value="Unassembled WGS sequence"/>
</dbReference>
<comment type="caution">
    <text evidence="5">The sequence shown here is derived from an EMBL/GenBank/DDBJ whole genome shotgun (WGS) entry which is preliminary data.</text>
</comment>
<evidence type="ECO:0000256" key="1">
    <source>
        <dbReference type="ARBA" id="ARBA00022741"/>
    </source>
</evidence>
<keyword evidence="4" id="KW-0460">Magnesium</keyword>
<feature type="binding site" evidence="4">
    <location>
        <position position="31"/>
    </location>
    <ligand>
        <name>Mg(2+)</name>
        <dbReference type="ChEBI" id="CHEBI:18420"/>
    </ligand>
</feature>
<dbReference type="SMART" id="SM00177">
    <property type="entry name" value="ARF"/>
    <property type="match status" value="1"/>
</dbReference>
<feature type="binding site" evidence="3">
    <location>
        <begin position="24"/>
        <end position="31"/>
    </location>
    <ligand>
        <name>GTP</name>
        <dbReference type="ChEBI" id="CHEBI:37565"/>
    </ligand>
</feature>
<evidence type="ECO:0000256" key="2">
    <source>
        <dbReference type="ARBA" id="ARBA00023134"/>
    </source>
</evidence>
<dbReference type="SMART" id="SM00178">
    <property type="entry name" value="SAR"/>
    <property type="match status" value="1"/>
</dbReference>
<keyword evidence="2 3" id="KW-0342">GTP-binding</keyword>
<reference evidence="6" key="1">
    <citation type="submission" date="2017-02" db="EMBL/GenBank/DDBJ databases">
        <authorList>
            <person name="Tafer H."/>
            <person name="Lopandic K."/>
        </authorList>
    </citation>
    <scope>NUCLEOTIDE SEQUENCE [LARGE SCALE GENOMIC DNA]</scope>
    <source>
        <strain evidence="6">CBS 366.77</strain>
    </source>
</reference>
<feature type="binding site" evidence="3">
    <location>
        <position position="94"/>
    </location>
    <ligand>
        <name>GTP</name>
        <dbReference type="ChEBI" id="CHEBI:37565"/>
    </ligand>
</feature>
<evidence type="ECO:0000313" key="6">
    <source>
        <dbReference type="Proteomes" id="UP000266188"/>
    </source>
</evidence>
<dbReference type="InterPro" id="IPR024156">
    <property type="entry name" value="Small_GTPase_ARF"/>
</dbReference>
<dbReference type="FunFam" id="3.40.50.300:FF:000832">
    <property type="entry name" value="ADP-ribosylation factor 6"/>
    <property type="match status" value="1"/>
</dbReference>
<dbReference type="STRING" id="2070753.A0A3A2Z8N8"/>
<organism evidence="5 6">
    <name type="scientific">Aspergillus sclerotialis</name>
    <dbReference type="NCBI Taxonomy" id="2070753"/>
    <lineage>
        <taxon>Eukaryota</taxon>
        <taxon>Fungi</taxon>
        <taxon>Dikarya</taxon>
        <taxon>Ascomycota</taxon>
        <taxon>Pezizomycotina</taxon>
        <taxon>Eurotiomycetes</taxon>
        <taxon>Eurotiomycetidae</taxon>
        <taxon>Eurotiales</taxon>
        <taxon>Aspergillaceae</taxon>
        <taxon>Aspergillus</taxon>
        <taxon>Aspergillus subgen. Polypaecilum</taxon>
    </lineage>
</organism>
<dbReference type="OrthoDB" id="2011769at2759"/>
<dbReference type="SUPFAM" id="SSF52540">
    <property type="entry name" value="P-loop containing nucleoside triphosphate hydrolases"/>
    <property type="match status" value="1"/>
</dbReference>
<evidence type="ECO:0000256" key="3">
    <source>
        <dbReference type="PIRSR" id="PIRSR606689-1"/>
    </source>
</evidence>
<gene>
    <name evidence="5" type="ORF">PHISCL_08189</name>
</gene>
<accession>A0A3A2Z8N8</accession>
<feature type="binding site" evidence="4">
    <location>
        <position position="72"/>
    </location>
    <ligand>
        <name>Mg(2+)</name>
        <dbReference type="ChEBI" id="CHEBI:18420"/>
    </ligand>
</feature>
<dbReference type="Pfam" id="PF00025">
    <property type="entry name" value="Arf"/>
    <property type="match status" value="2"/>
</dbReference>
<dbReference type="GO" id="GO:0046872">
    <property type="term" value="F:metal ion binding"/>
    <property type="evidence" value="ECO:0007669"/>
    <property type="project" value="UniProtKB-KW"/>
</dbReference>
<keyword evidence="1 3" id="KW-0547">Nucleotide-binding</keyword>
<dbReference type="InterPro" id="IPR006689">
    <property type="entry name" value="Small_GTPase_ARF/SAR"/>
</dbReference>
<evidence type="ECO:0000313" key="5">
    <source>
        <dbReference type="EMBL" id="RJE19469.1"/>
    </source>
</evidence>